<keyword evidence="12" id="KW-1185">Reference proteome</keyword>
<evidence type="ECO:0000256" key="3">
    <source>
        <dbReference type="ARBA" id="ARBA00012759"/>
    </source>
</evidence>
<protein>
    <recommendedName>
        <fullName evidence="3">ubiquitinyl hydrolase 1</fullName>
        <ecNumber evidence="3">3.4.19.12</ecNumber>
    </recommendedName>
</protein>
<comment type="catalytic activity">
    <reaction evidence="1">
        <text>Thiol-dependent hydrolysis of ester, thioester, amide, peptide and isopeptide bonds formed by the C-terminal Gly of ubiquitin (a 76-residue protein attached to proteins as an intracellular targeting signal).</text>
        <dbReference type="EC" id="3.4.19.12"/>
    </reaction>
</comment>
<evidence type="ECO:0000313" key="12">
    <source>
        <dbReference type="Proteomes" id="UP000823046"/>
    </source>
</evidence>
<comment type="caution">
    <text evidence="11">The sequence shown here is derived from an EMBL/GenBank/DDBJ whole genome shotgun (WGS) entry which is preliminary data.</text>
</comment>
<keyword evidence="6 11" id="KW-0378">Hydrolase</keyword>
<feature type="domain" description="USP" evidence="9">
    <location>
        <begin position="461"/>
        <end position="789"/>
    </location>
</feature>
<dbReference type="SUPFAM" id="SSF54001">
    <property type="entry name" value="Cysteine proteinases"/>
    <property type="match status" value="1"/>
</dbReference>
<dbReference type="GO" id="GO:0016787">
    <property type="term" value="F:hydrolase activity"/>
    <property type="evidence" value="ECO:0007669"/>
    <property type="project" value="UniProtKB-KW"/>
</dbReference>
<dbReference type="PANTHER" id="PTHR24006:SF758">
    <property type="entry name" value="UBIQUITIN CARBOXYL-TERMINAL HYDROLASE 36"/>
    <property type="match status" value="1"/>
</dbReference>
<dbReference type="InterPro" id="IPR038765">
    <property type="entry name" value="Papain-like_cys_pep_sf"/>
</dbReference>
<dbReference type="InterPro" id="IPR006615">
    <property type="entry name" value="Pept_C19_DUSP"/>
</dbReference>
<dbReference type="InterPro" id="IPR001394">
    <property type="entry name" value="Peptidase_C19_UCH"/>
</dbReference>
<dbReference type="PROSITE" id="PS50235">
    <property type="entry name" value="USP_3"/>
    <property type="match status" value="1"/>
</dbReference>
<evidence type="ECO:0000256" key="2">
    <source>
        <dbReference type="ARBA" id="ARBA00009085"/>
    </source>
</evidence>
<dbReference type="EMBL" id="JADAQX010000210">
    <property type="protein sequence ID" value="KAF8821236.1"/>
    <property type="molecule type" value="Genomic_DNA"/>
</dbReference>
<accession>A0ABQ7JB90</accession>
<evidence type="ECO:0000256" key="1">
    <source>
        <dbReference type="ARBA" id="ARBA00000707"/>
    </source>
</evidence>
<evidence type="ECO:0000313" key="11">
    <source>
        <dbReference type="EMBL" id="KAF8821236.1"/>
    </source>
</evidence>
<evidence type="ECO:0000256" key="6">
    <source>
        <dbReference type="ARBA" id="ARBA00022801"/>
    </source>
</evidence>
<organism evidence="11 12">
    <name type="scientific">Cardiosporidium cionae</name>
    <dbReference type="NCBI Taxonomy" id="476202"/>
    <lineage>
        <taxon>Eukaryota</taxon>
        <taxon>Sar</taxon>
        <taxon>Alveolata</taxon>
        <taxon>Apicomplexa</taxon>
        <taxon>Aconoidasida</taxon>
        <taxon>Nephromycida</taxon>
        <taxon>Cardiosporidium</taxon>
    </lineage>
</organism>
<comment type="similarity">
    <text evidence="2">Belongs to the peptidase C19 family.</text>
</comment>
<dbReference type="InterPro" id="IPR028889">
    <property type="entry name" value="USP"/>
</dbReference>
<evidence type="ECO:0000256" key="7">
    <source>
        <dbReference type="ARBA" id="ARBA00022807"/>
    </source>
</evidence>
<dbReference type="CDD" id="cd02257">
    <property type="entry name" value="Peptidase_C19"/>
    <property type="match status" value="1"/>
</dbReference>
<dbReference type="Gene3D" id="3.90.70.10">
    <property type="entry name" value="Cysteine proteinases"/>
    <property type="match status" value="1"/>
</dbReference>
<reference evidence="11 12" key="1">
    <citation type="journal article" date="2020" name="bioRxiv">
        <title>Metabolic contributions of an alphaproteobacterial endosymbiont in the apicomplexan Cardiosporidium cionae.</title>
        <authorList>
            <person name="Hunter E.S."/>
            <person name="Paight C.J."/>
            <person name="Lane C.E."/>
        </authorList>
    </citation>
    <scope>NUCLEOTIDE SEQUENCE [LARGE SCALE GENOMIC DNA]</scope>
    <source>
        <strain evidence="11">ESH_2018</strain>
    </source>
</reference>
<proteinExistence type="inferred from homology"/>
<dbReference type="Pfam" id="PF06337">
    <property type="entry name" value="DUSP"/>
    <property type="match status" value="1"/>
</dbReference>
<dbReference type="Gene3D" id="3.30.2230.10">
    <property type="entry name" value="DUSP-like"/>
    <property type="match status" value="1"/>
</dbReference>
<evidence type="ECO:0000259" key="10">
    <source>
        <dbReference type="PROSITE" id="PS51283"/>
    </source>
</evidence>
<feature type="region of interest" description="Disordered" evidence="8">
    <location>
        <begin position="175"/>
        <end position="278"/>
    </location>
</feature>
<name>A0ABQ7JB90_9APIC</name>
<dbReference type="InterPro" id="IPR035927">
    <property type="entry name" value="DUSP-like_sf"/>
</dbReference>
<dbReference type="PANTHER" id="PTHR24006">
    <property type="entry name" value="UBIQUITIN CARBOXYL-TERMINAL HYDROLASE"/>
    <property type="match status" value="1"/>
</dbReference>
<dbReference type="InterPro" id="IPR050164">
    <property type="entry name" value="Peptidase_C19"/>
</dbReference>
<keyword evidence="4" id="KW-0645">Protease</keyword>
<dbReference type="PROSITE" id="PS00973">
    <property type="entry name" value="USP_2"/>
    <property type="match status" value="1"/>
</dbReference>
<evidence type="ECO:0000259" key="9">
    <source>
        <dbReference type="PROSITE" id="PS50235"/>
    </source>
</evidence>
<dbReference type="PROSITE" id="PS51283">
    <property type="entry name" value="DUSP"/>
    <property type="match status" value="1"/>
</dbReference>
<evidence type="ECO:0000256" key="5">
    <source>
        <dbReference type="ARBA" id="ARBA00022786"/>
    </source>
</evidence>
<feature type="region of interest" description="Disordered" evidence="8">
    <location>
        <begin position="401"/>
        <end position="434"/>
    </location>
</feature>
<evidence type="ECO:0000256" key="8">
    <source>
        <dbReference type="SAM" id="MobiDB-lite"/>
    </source>
</evidence>
<feature type="compositionally biased region" description="Polar residues" evidence="8">
    <location>
        <begin position="193"/>
        <end position="205"/>
    </location>
</feature>
<evidence type="ECO:0000256" key="4">
    <source>
        <dbReference type="ARBA" id="ARBA00022670"/>
    </source>
</evidence>
<dbReference type="SUPFAM" id="SSF143791">
    <property type="entry name" value="DUSP-like"/>
    <property type="match status" value="1"/>
</dbReference>
<feature type="region of interest" description="Disordered" evidence="8">
    <location>
        <begin position="102"/>
        <end position="121"/>
    </location>
</feature>
<dbReference type="EC" id="3.4.19.12" evidence="3"/>
<feature type="compositionally biased region" description="Basic and acidic residues" evidence="8">
    <location>
        <begin position="208"/>
        <end position="223"/>
    </location>
</feature>
<feature type="domain" description="DUSP" evidence="10">
    <location>
        <begin position="1"/>
        <end position="59"/>
    </location>
</feature>
<keyword evidence="5" id="KW-0833">Ubl conjugation pathway</keyword>
<keyword evidence="7" id="KW-0788">Thiol protease</keyword>
<sequence length="789" mass="88809">MRAIDDLGPIGNKYLFESDKCTLKPDLAHQKDYLAINNFMWKYLHGKFGGGPSICRSSIDIYGAPVATDGLSSEMMPPFECLKASDASIFTKRLIVRSHISASRHASHPPHSSPKRNLSPHPRVLNASAMYRRVSPSDAHTFSSATAQAVELPQKQQEEQATECTYTPHCHNSSATASHPYHQRTHEGHASPSGVSIVSFTTQTDAMAPERSKTLELSLERHSPSPLVPPVPSSHRKDRCGKKYPSEKSVPTHAHAVRTQRHPCVSSRTLPPSREGMGLEGLTLADERIYFKEVEETHWDLYQHFTPALLGCSQADFPLQRTMDVDATLCSTMETVPVGLPCASSDTHCASFSSLLLALPAPLPLGKKHRQYPTSLLHETTTMTPFWPSSTVKLLPLIPSEDAQPETLPSDKPLSPPAEKEAKHHIKPAVVNPQEKKRNGRLSISLRKFRSLFSFRTRCPAGLTNLENSCFMNAALQCLTAIPQFPEKLCFAMDERDCTPLLGEIRSLILKLSKIPPSQPFFTPLELRLRLKEIVPALFHDGIQQDSHEFLRILIDYMQERLKPHRPVKKFHTSATHAVEPPNDDFIFDTDQSWQSYLFYNFSVMAEFFAGQLCSRVKCLSCSTCNDTFDPIWDISISLASKTSHLIDCFNQFFNSEHVDYCCKICKKQTIAERQFFLMRPPRILLIQLKRFSADGSKLPYRVDFPINDLIIPNCNTNVAYVLIGVVQHRGKSGKAGHYISFVRRKRKSSTTWFKCDDEKVVLVDEMEVRNMLGRSNESTKTCEVLIHA</sequence>
<dbReference type="Proteomes" id="UP000823046">
    <property type="component" value="Unassembled WGS sequence"/>
</dbReference>
<gene>
    <name evidence="11" type="ORF">IE077_004363</name>
</gene>
<dbReference type="Pfam" id="PF00443">
    <property type="entry name" value="UCH"/>
    <property type="match status" value="1"/>
</dbReference>
<dbReference type="InterPro" id="IPR018200">
    <property type="entry name" value="USP_CS"/>
</dbReference>